<keyword evidence="5 7" id="KW-1133">Transmembrane helix</keyword>
<accession>A0ABY0BX87</accession>
<feature type="transmembrane region" description="Helical" evidence="7">
    <location>
        <begin position="174"/>
        <end position="193"/>
    </location>
</feature>
<dbReference type="EMBL" id="PIPN01000005">
    <property type="protein sequence ID" value="RUO28969.1"/>
    <property type="molecule type" value="Genomic_DNA"/>
</dbReference>
<keyword evidence="6 7" id="KW-0472">Membrane</keyword>
<comment type="caution">
    <text evidence="8">The sequence shown here is derived from an EMBL/GenBank/DDBJ whole genome shotgun (WGS) entry which is preliminary data.</text>
</comment>
<evidence type="ECO:0000256" key="2">
    <source>
        <dbReference type="ARBA" id="ARBA00005362"/>
    </source>
</evidence>
<keyword evidence="4 7" id="KW-0812">Transmembrane</keyword>
<protein>
    <submittedName>
        <fullName evidence="8">Uncharacterized protein</fullName>
    </submittedName>
</protein>
<sequence length="204" mass="23419">MTSMKETLIDWTKHWFVTGEHLYRRILQLLVALALILWIALTWFGAEQRGEDVRILHTEQLARVILAQASHEARVWISDDNVDALQGLAEHLRRQEAILEVSIQDAQGQSLIRAGHDLPVQTFLNSLPAPMWAVPMVQPIEEEGDAIGFMRITFDYNRIMSDSRIYQRDYQQKTGFMLFLAVVAGMLFAAALLKRRPRQVPPVE</sequence>
<dbReference type="Proteomes" id="UP000287410">
    <property type="component" value="Unassembled WGS sequence"/>
</dbReference>
<evidence type="ECO:0000313" key="9">
    <source>
        <dbReference type="Proteomes" id="UP000287410"/>
    </source>
</evidence>
<evidence type="ECO:0000313" key="8">
    <source>
        <dbReference type="EMBL" id="RUO28969.1"/>
    </source>
</evidence>
<dbReference type="InterPro" id="IPR019305">
    <property type="entry name" value="Uncharacterised_Smp"/>
</dbReference>
<evidence type="ECO:0000256" key="1">
    <source>
        <dbReference type="ARBA" id="ARBA00004236"/>
    </source>
</evidence>
<proteinExistence type="inferred from homology"/>
<dbReference type="Pfam" id="PF10144">
    <property type="entry name" value="SMP_2"/>
    <property type="match status" value="1"/>
</dbReference>
<keyword evidence="9" id="KW-1185">Reference proteome</keyword>
<comment type="similarity">
    <text evidence="2">Belongs to the Smp family.</text>
</comment>
<evidence type="ECO:0000256" key="7">
    <source>
        <dbReference type="SAM" id="Phobius"/>
    </source>
</evidence>
<keyword evidence="3" id="KW-1003">Cell membrane</keyword>
<evidence type="ECO:0000256" key="4">
    <source>
        <dbReference type="ARBA" id="ARBA00022692"/>
    </source>
</evidence>
<evidence type="ECO:0000256" key="3">
    <source>
        <dbReference type="ARBA" id="ARBA00022475"/>
    </source>
</evidence>
<comment type="subcellular location">
    <subcellularLocation>
        <location evidence="1">Cell membrane</location>
    </subcellularLocation>
</comment>
<name>A0ABY0BX87_9GAMM</name>
<evidence type="ECO:0000256" key="5">
    <source>
        <dbReference type="ARBA" id="ARBA00022989"/>
    </source>
</evidence>
<reference evidence="8 9" key="1">
    <citation type="journal article" date="2018" name="Front. Microbiol.">
        <title>Genome-Based Analysis Reveals the Taxonomy and Diversity of the Family Idiomarinaceae.</title>
        <authorList>
            <person name="Liu Y."/>
            <person name="Lai Q."/>
            <person name="Shao Z."/>
        </authorList>
    </citation>
    <scope>NUCLEOTIDE SEQUENCE [LARGE SCALE GENOMIC DNA]</scope>
    <source>
        <strain evidence="8 9">GBSy1</strain>
    </source>
</reference>
<organism evidence="8 9">
    <name type="scientific">Aliidiomarina sedimenti</name>
    <dbReference type="NCBI Taxonomy" id="1933879"/>
    <lineage>
        <taxon>Bacteria</taxon>
        <taxon>Pseudomonadati</taxon>
        <taxon>Pseudomonadota</taxon>
        <taxon>Gammaproteobacteria</taxon>
        <taxon>Alteromonadales</taxon>
        <taxon>Idiomarinaceae</taxon>
        <taxon>Aliidiomarina</taxon>
    </lineage>
</organism>
<gene>
    <name evidence="8" type="ORF">CWE12_11830</name>
</gene>
<evidence type="ECO:0000256" key="6">
    <source>
        <dbReference type="ARBA" id="ARBA00023136"/>
    </source>
</evidence>
<feature type="transmembrane region" description="Helical" evidence="7">
    <location>
        <begin position="26"/>
        <end position="46"/>
    </location>
</feature>